<keyword evidence="16" id="KW-0325">Glycoprotein</keyword>
<comment type="similarity">
    <text evidence="3 20">Belongs to the peptidase M1 family.</text>
</comment>
<dbReference type="Gene3D" id="2.60.40.1910">
    <property type="match status" value="1"/>
</dbReference>
<feature type="domain" description="Aminopeptidase N-like N-terminal" evidence="24">
    <location>
        <begin position="58"/>
        <end position="271"/>
    </location>
</feature>
<evidence type="ECO:0000256" key="15">
    <source>
        <dbReference type="ARBA" id="ARBA00023157"/>
    </source>
</evidence>
<evidence type="ECO:0000256" key="12">
    <source>
        <dbReference type="ARBA" id="ARBA00022989"/>
    </source>
</evidence>
<feature type="binding site" evidence="18">
    <location>
        <position position="401"/>
    </location>
    <ligand>
        <name>Zn(2+)</name>
        <dbReference type="ChEBI" id="CHEBI:29105"/>
        <note>catalytic</note>
    </ligand>
</feature>
<dbReference type="Pfam" id="PF01433">
    <property type="entry name" value="Peptidase_M1"/>
    <property type="match status" value="1"/>
</dbReference>
<dbReference type="GO" id="GO:0006508">
    <property type="term" value="P:proteolysis"/>
    <property type="evidence" value="ECO:0007669"/>
    <property type="project" value="UniProtKB-KW"/>
</dbReference>
<dbReference type="InterPro" id="IPR034016">
    <property type="entry name" value="M1_APN-typ"/>
</dbReference>
<keyword evidence="15" id="KW-1015">Disulfide bond</keyword>
<dbReference type="InterPro" id="IPR045357">
    <property type="entry name" value="Aminopeptidase_N-like_N"/>
</dbReference>
<feature type="domain" description="ERAP1-like C-terminal" evidence="23">
    <location>
        <begin position="601"/>
        <end position="917"/>
    </location>
</feature>
<dbReference type="GO" id="GO:0005615">
    <property type="term" value="C:extracellular space"/>
    <property type="evidence" value="ECO:0007669"/>
    <property type="project" value="TreeGrafter"/>
</dbReference>
<dbReference type="FunFam" id="1.10.390.10:FF:000006">
    <property type="entry name" value="Puromycin-sensitive aminopeptidase"/>
    <property type="match status" value="1"/>
</dbReference>
<dbReference type="Gene3D" id="1.25.50.20">
    <property type="match status" value="1"/>
</dbReference>
<evidence type="ECO:0000259" key="22">
    <source>
        <dbReference type="Pfam" id="PF01433"/>
    </source>
</evidence>
<sequence>MLLSNIRLIWMVWPLLHWASLTLSESYLEHRRLALNERTPQGQEFPWHSIRLPRTLLPTSYKITLQTDLKSFNVKGNVTIRVNCEKPTTHIILHLKDMNVSGTTVLETTQEREFFPLLSAGSVKELEQSRVKSGRRGKDRDIRVTETMQNRTLEMFLIEVSEELTPHQNYAIYIEFEYPLTDKLVGFYKSSYMTKSGEKSYLAATLFEATFARAAFPCFDEPEMKAKFSVTIIREGKYSSLSNMPLMQTVKVGDDLFADHFQESVKMSTYLVAFLVSDFAHIETTTSGGIKVRIWTPPSQLAQASYALDIASNTLSNYEKFFQIKFPLPKQDLVAIPDFSTGAEENWGLIGFTSSMLLFDPKKTSDELRQSICETVTHELAHQWFGNLVTMKWWNDLWLNEGFATFMENIGASFVEPNWSMMDQFVVKKLQVAFSEDQSSYSHPISVDVKDPKDIDSMFDSISYEKGASVIRMLKNTIGHDHFTAGLRSYLQRYSSSNADTDELWLALSEKSGINVKEVMDTWTLQMGLPVVTIRRLNQHKATADQKVFLIDSGARPEKSSPFNYTWNIPLTYETEKDNTTKHVWLKRGSASLDWSKTSGWIKANVDQIGYYRVNYDIDNWKALNNQLNTDHTVMSPADRSGLIDDAFHLARSDELGYELALEMIEYIRNEAEFSPLITFLRNMEYLGDQFTLRKSYDVFKRYMLQQLRPSISRLGWNDKGTHLQKMLRPKILFKACDYSDQDTILKIKNMFKLAMEENKMIPSNLRSLVYSVGVKEGGAEEWNQAFKKYSTTHVASEKDILLDALTYTRNTQMIQKCLNYSLDKKKISPQDTLSVISGVASNPESWKMAWDFFREHWHILYERYSRGSDEWPVLIESLMFKCNTPAQLSQVKKFFKDYKPTDAAYRQVKMGIERIHANIHWLSRHEEDVTNWLNQHVQI</sequence>
<evidence type="ECO:0000313" key="25">
    <source>
        <dbReference type="EMBL" id="RMX61112.1"/>
    </source>
</evidence>
<keyword evidence="4 20" id="KW-0031">Aminopeptidase</keyword>
<evidence type="ECO:0000313" key="26">
    <source>
        <dbReference type="Proteomes" id="UP000275408"/>
    </source>
</evidence>
<keyword evidence="21" id="KW-0732">Signal</keyword>
<dbReference type="OMA" id="YKRTVKM"/>
<feature type="site" description="Transition state stabilizer" evidence="19">
    <location>
        <position position="464"/>
    </location>
</feature>
<evidence type="ECO:0000256" key="17">
    <source>
        <dbReference type="PIRSR" id="PIRSR634016-1"/>
    </source>
</evidence>
<evidence type="ECO:0000256" key="14">
    <source>
        <dbReference type="ARBA" id="ARBA00023136"/>
    </source>
</evidence>
<comment type="cofactor">
    <cofactor evidence="18 20">
        <name>Zn(2+)</name>
        <dbReference type="ChEBI" id="CHEBI:29105"/>
    </cofactor>
    <text evidence="18 20">Binds 1 zinc ion per subunit.</text>
</comment>
<dbReference type="PANTHER" id="PTHR11533">
    <property type="entry name" value="PROTEASE M1 ZINC METALLOPROTEASE"/>
    <property type="match status" value="1"/>
</dbReference>
<evidence type="ECO:0000256" key="11">
    <source>
        <dbReference type="ARBA" id="ARBA00022968"/>
    </source>
</evidence>
<dbReference type="GO" id="GO:0005737">
    <property type="term" value="C:cytoplasm"/>
    <property type="evidence" value="ECO:0007669"/>
    <property type="project" value="TreeGrafter"/>
</dbReference>
<dbReference type="Gene3D" id="1.10.390.10">
    <property type="entry name" value="Neutral Protease Domain 2"/>
    <property type="match status" value="1"/>
</dbReference>
<keyword evidence="8 18" id="KW-0479">Metal-binding</keyword>
<evidence type="ECO:0000256" key="21">
    <source>
        <dbReference type="SAM" id="SignalP"/>
    </source>
</evidence>
<feature type="active site" description="Proton acceptor" evidence="17">
    <location>
        <position position="379"/>
    </location>
</feature>
<dbReference type="GO" id="GO:0005886">
    <property type="term" value="C:plasma membrane"/>
    <property type="evidence" value="ECO:0007669"/>
    <property type="project" value="UniProtKB-SubCell"/>
</dbReference>
<dbReference type="Gene3D" id="2.60.40.1730">
    <property type="entry name" value="tricorn interacting facor f3 domain"/>
    <property type="match status" value="1"/>
</dbReference>
<gene>
    <name evidence="25" type="ORF">pdam_00010539</name>
</gene>
<dbReference type="GO" id="GO:0043171">
    <property type="term" value="P:peptide catabolic process"/>
    <property type="evidence" value="ECO:0007669"/>
    <property type="project" value="TreeGrafter"/>
</dbReference>
<dbReference type="SUPFAM" id="SSF55486">
    <property type="entry name" value="Metalloproteases ('zincins'), catalytic domain"/>
    <property type="match status" value="1"/>
</dbReference>
<comment type="caution">
    <text evidence="25">The sequence shown here is derived from an EMBL/GenBank/DDBJ whole genome shotgun (WGS) entry which is preliminary data.</text>
</comment>
<dbReference type="SUPFAM" id="SSF63737">
    <property type="entry name" value="Leukotriene A4 hydrolase N-terminal domain"/>
    <property type="match status" value="1"/>
</dbReference>
<evidence type="ECO:0000256" key="10">
    <source>
        <dbReference type="ARBA" id="ARBA00022833"/>
    </source>
</evidence>
<dbReference type="InterPro" id="IPR027268">
    <property type="entry name" value="Peptidase_M4/M1_CTD_sf"/>
</dbReference>
<evidence type="ECO:0000256" key="2">
    <source>
        <dbReference type="ARBA" id="ARBA00004606"/>
    </source>
</evidence>
<dbReference type="FunFam" id="2.60.40.1730:FF:000012">
    <property type="entry name" value="Aminopeptidase N"/>
    <property type="match status" value="1"/>
</dbReference>
<feature type="chain" id="PRO_5017999685" description="Aminopeptidase" evidence="21">
    <location>
        <begin position="25"/>
        <end position="940"/>
    </location>
</feature>
<evidence type="ECO:0000256" key="16">
    <source>
        <dbReference type="ARBA" id="ARBA00023180"/>
    </source>
</evidence>
<accession>A0A3M6V5B1</accession>
<evidence type="ECO:0000256" key="3">
    <source>
        <dbReference type="ARBA" id="ARBA00010136"/>
    </source>
</evidence>
<dbReference type="InterPro" id="IPR001930">
    <property type="entry name" value="Peptidase_M1"/>
</dbReference>
<name>A0A3M6V5B1_POCDA</name>
<evidence type="ECO:0000256" key="18">
    <source>
        <dbReference type="PIRSR" id="PIRSR634016-3"/>
    </source>
</evidence>
<keyword evidence="9 20" id="KW-0378">Hydrolase</keyword>
<dbReference type="Pfam" id="PF11838">
    <property type="entry name" value="ERAP1_C"/>
    <property type="match status" value="1"/>
</dbReference>
<dbReference type="InterPro" id="IPR014782">
    <property type="entry name" value="Peptidase_M1_dom"/>
</dbReference>
<keyword evidence="26" id="KW-1185">Reference proteome</keyword>
<keyword evidence="14" id="KW-0472">Membrane</keyword>
<evidence type="ECO:0000256" key="8">
    <source>
        <dbReference type="ARBA" id="ARBA00022723"/>
    </source>
</evidence>
<evidence type="ECO:0000256" key="5">
    <source>
        <dbReference type="ARBA" id="ARBA00022475"/>
    </source>
</evidence>
<keyword evidence="13 20" id="KW-0482">Metalloprotease</keyword>
<feature type="binding site" evidence="18">
    <location>
        <position position="382"/>
    </location>
    <ligand>
        <name>Zn(2+)</name>
        <dbReference type="ChEBI" id="CHEBI:29105"/>
        <note>catalytic</note>
    </ligand>
</feature>
<dbReference type="InterPro" id="IPR050344">
    <property type="entry name" value="Peptidase_M1_aminopeptidases"/>
</dbReference>
<protein>
    <recommendedName>
        <fullName evidence="20">Aminopeptidase</fullName>
        <ecNumber evidence="20">3.4.11.-</ecNumber>
    </recommendedName>
</protein>
<organism evidence="25 26">
    <name type="scientific">Pocillopora damicornis</name>
    <name type="common">Cauliflower coral</name>
    <name type="synonym">Millepora damicornis</name>
    <dbReference type="NCBI Taxonomy" id="46731"/>
    <lineage>
        <taxon>Eukaryota</taxon>
        <taxon>Metazoa</taxon>
        <taxon>Cnidaria</taxon>
        <taxon>Anthozoa</taxon>
        <taxon>Hexacorallia</taxon>
        <taxon>Scleractinia</taxon>
        <taxon>Astrocoeniina</taxon>
        <taxon>Pocilloporidae</taxon>
        <taxon>Pocillopora</taxon>
    </lineage>
</organism>
<evidence type="ECO:0000256" key="20">
    <source>
        <dbReference type="RuleBase" id="RU364040"/>
    </source>
</evidence>
<keyword evidence="5" id="KW-1003">Cell membrane</keyword>
<dbReference type="PANTHER" id="PTHR11533:SF299">
    <property type="entry name" value="AMINOPEPTIDASE"/>
    <property type="match status" value="1"/>
</dbReference>
<dbReference type="AlphaFoldDB" id="A0A3M6V5B1"/>
<evidence type="ECO:0000256" key="7">
    <source>
        <dbReference type="ARBA" id="ARBA00022692"/>
    </source>
</evidence>
<evidence type="ECO:0000256" key="19">
    <source>
        <dbReference type="PIRSR" id="PIRSR634016-4"/>
    </source>
</evidence>
<dbReference type="FunFam" id="2.60.40.1910:FF:000003">
    <property type="entry name" value="Aminopeptidase"/>
    <property type="match status" value="1"/>
</dbReference>
<evidence type="ECO:0000256" key="6">
    <source>
        <dbReference type="ARBA" id="ARBA00022670"/>
    </source>
</evidence>
<keyword evidence="7" id="KW-0812">Transmembrane</keyword>
<dbReference type="GO" id="GO:0070006">
    <property type="term" value="F:metalloaminopeptidase activity"/>
    <property type="evidence" value="ECO:0007669"/>
    <property type="project" value="TreeGrafter"/>
</dbReference>
<evidence type="ECO:0000256" key="1">
    <source>
        <dbReference type="ARBA" id="ARBA00004236"/>
    </source>
</evidence>
<feature type="domain" description="Peptidase M1 membrane alanine aminopeptidase" evidence="22">
    <location>
        <begin position="306"/>
        <end position="523"/>
    </location>
</feature>
<proteinExistence type="inferred from homology"/>
<dbReference type="CDD" id="cd09601">
    <property type="entry name" value="M1_APN-Q_like"/>
    <property type="match status" value="1"/>
</dbReference>
<dbReference type="InterPro" id="IPR024571">
    <property type="entry name" value="ERAP1-like_C_dom"/>
</dbReference>
<dbReference type="EC" id="3.4.11.-" evidence="20"/>
<keyword evidence="10 18" id="KW-0862">Zinc</keyword>
<comment type="subcellular location">
    <subcellularLocation>
        <location evidence="1">Cell membrane</location>
    </subcellularLocation>
    <subcellularLocation>
        <location evidence="2">Membrane</location>
        <topology evidence="2">Single-pass type II membrane protein</topology>
    </subcellularLocation>
</comment>
<dbReference type="EMBL" id="RCHS01000078">
    <property type="protein sequence ID" value="RMX61112.1"/>
    <property type="molecule type" value="Genomic_DNA"/>
</dbReference>
<evidence type="ECO:0000256" key="4">
    <source>
        <dbReference type="ARBA" id="ARBA00022438"/>
    </source>
</evidence>
<dbReference type="GO" id="GO:0008270">
    <property type="term" value="F:zinc ion binding"/>
    <property type="evidence" value="ECO:0007669"/>
    <property type="project" value="UniProtKB-UniRule"/>
</dbReference>
<reference evidence="25 26" key="1">
    <citation type="journal article" date="2018" name="Sci. Rep.">
        <title>Comparative analysis of the Pocillopora damicornis genome highlights role of immune system in coral evolution.</title>
        <authorList>
            <person name="Cunning R."/>
            <person name="Bay R.A."/>
            <person name="Gillette P."/>
            <person name="Baker A.C."/>
            <person name="Traylor-Knowles N."/>
        </authorList>
    </citation>
    <scope>NUCLEOTIDE SEQUENCE [LARGE SCALE GENOMIC DNA]</scope>
    <source>
        <strain evidence="25">RSMAS</strain>
        <tissue evidence="25">Whole animal</tissue>
    </source>
</reference>
<feature type="signal peptide" evidence="21">
    <location>
        <begin position="1"/>
        <end position="24"/>
    </location>
</feature>
<evidence type="ECO:0000256" key="13">
    <source>
        <dbReference type="ARBA" id="ARBA00023049"/>
    </source>
</evidence>
<evidence type="ECO:0000256" key="9">
    <source>
        <dbReference type="ARBA" id="ARBA00022801"/>
    </source>
</evidence>
<evidence type="ECO:0000259" key="24">
    <source>
        <dbReference type="Pfam" id="PF17900"/>
    </source>
</evidence>
<evidence type="ECO:0000259" key="23">
    <source>
        <dbReference type="Pfam" id="PF11838"/>
    </source>
</evidence>
<keyword evidence="6 20" id="KW-0645">Protease</keyword>
<dbReference type="Pfam" id="PF17900">
    <property type="entry name" value="Peptidase_M1_N"/>
    <property type="match status" value="1"/>
</dbReference>
<keyword evidence="11" id="KW-0735">Signal-anchor</keyword>
<dbReference type="InterPro" id="IPR042097">
    <property type="entry name" value="Aminopeptidase_N-like_N_sf"/>
</dbReference>
<keyword evidence="12" id="KW-1133">Transmembrane helix</keyword>
<dbReference type="GO" id="GO:0042277">
    <property type="term" value="F:peptide binding"/>
    <property type="evidence" value="ECO:0007669"/>
    <property type="project" value="TreeGrafter"/>
</dbReference>
<feature type="binding site" evidence="18">
    <location>
        <position position="378"/>
    </location>
    <ligand>
        <name>Zn(2+)</name>
        <dbReference type="ChEBI" id="CHEBI:29105"/>
        <note>catalytic</note>
    </ligand>
</feature>
<dbReference type="FunFam" id="1.25.50.20:FF:000001">
    <property type="entry name" value="Aminopeptidase"/>
    <property type="match status" value="1"/>
</dbReference>
<dbReference type="PRINTS" id="PR00756">
    <property type="entry name" value="ALADIPTASE"/>
</dbReference>
<dbReference type="OrthoDB" id="510539at2759"/>
<dbReference type="Proteomes" id="UP000275408">
    <property type="component" value="Unassembled WGS sequence"/>
</dbReference>